<comment type="function">
    <text evidence="17">The UvrABC repair system catalyzes the recognition and processing of DNA lesions. UvrA is an ATPase and a DNA-binding protein. A damage recognition complex composed of 2 UvrA and 2 UvrB subunits scans DNA for abnormalities. When the presence of a lesion has been verified by UvrB, the UvrA molecules dissociate.</text>
</comment>
<dbReference type="SUPFAM" id="SSF52540">
    <property type="entry name" value="P-loop containing nucleoside triphosphate hydrolases"/>
    <property type="match status" value="2"/>
</dbReference>
<dbReference type="GO" id="GO:0005524">
    <property type="term" value="F:ATP binding"/>
    <property type="evidence" value="ECO:0007669"/>
    <property type="project" value="UniProtKB-UniRule"/>
</dbReference>
<dbReference type="InterPro" id="IPR004602">
    <property type="entry name" value="UvrA"/>
</dbReference>
<feature type="domain" description="ABC transporter" evidence="18">
    <location>
        <begin position="602"/>
        <end position="939"/>
    </location>
</feature>
<evidence type="ECO:0000313" key="19">
    <source>
        <dbReference type="EMBL" id="QDZ40689.1"/>
    </source>
</evidence>
<organism evidence="19 20">
    <name type="scientific">Euhalothece natronophila Z-M001</name>
    <dbReference type="NCBI Taxonomy" id="522448"/>
    <lineage>
        <taxon>Bacteria</taxon>
        <taxon>Bacillati</taxon>
        <taxon>Cyanobacteriota</taxon>
        <taxon>Cyanophyceae</taxon>
        <taxon>Oscillatoriophycideae</taxon>
        <taxon>Chroococcales</taxon>
        <taxon>Halothecacae</taxon>
        <taxon>Halothece cluster</taxon>
        <taxon>Euhalothece</taxon>
    </lineage>
</organism>
<keyword evidence="9 17" id="KW-0862">Zinc</keyword>
<dbReference type="PROSITE" id="PS50893">
    <property type="entry name" value="ABC_TRANSPORTER_2"/>
    <property type="match status" value="2"/>
</dbReference>
<dbReference type="Proteomes" id="UP000318453">
    <property type="component" value="Chromosome"/>
</dbReference>
<feature type="zinc finger region" description="C4-type" evidence="17">
    <location>
        <begin position="742"/>
        <end position="768"/>
    </location>
</feature>
<dbReference type="CDD" id="cd03271">
    <property type="entry name" value="ABC_UvrA_II"/>
    <property type="match status" value="1"/>
</dbReference>
<keyword evidence="8 17" id="KW-0863">Zinc-finger</keyword>
<evidence type="ECO:0000256" key="12">
    <source>
        <dbReference type="ARBA" id="ARBA00023125"/>
    </source>
</evidence>
<feature type="binding site" evidence="17">
    <location>
        <begin position="34"/>
        <end position="41"/>
    </location>
    <ligand>
        <name>ATP</name>
        <dbReference type="ChEBI" id="CHEBI:30616"/>
    </ligand>
</feature>
<keyword evidence="5 17" id="KW-0547">Nucleotide-binding</keyword>
<feature type="domain" description="ABC transporter" evidence="18">
    <location>
        <begin position="347"/>
        <end position="597"/>
    </location>
</feature>
<evidence type="ECO:0000256" key="10">
    <source>
        <dbReference type="ARBA" id="ARBA00022840"/>
    </source>
</evidence>
<keyword evidence="10 17" id="KW-0067">ATP-binding</keyword>
<protein>
    <recommendedName>
        <fullName evidence="15 17">UvrABC system protein A</fullName>
        <shortName evidence="17">UvrA protein</shortName>
    </recommendedName>
    <alternativeName>
        <fullName evidence="16 17">Excinuclease ABC subunit A</fullName>
    </alternativeName>
</protein>
<dbReference type="InterPro" id="IPR027417">
    <property type="entry name" value="P-loop_NTPase"/>
</dbReference>
<dbReference type="GO" id="GO:0003677">
    <property type="term" value="F:DNA binding"/>
    <property type="evidence" value="ECO:0007669"/>
    <property type="project" value="UniProtKB-UniRule"/>
</dbReference>
<evidence type="ECO:0000256" key="17">
    <source>
        <dbReference type="HAMAP-Rule" id="MF_00205"/>
    </source>
</evidence>
<evidence type="ECO:0000256" key="14">
    <source>
        <dbReference type="ARBA" id="ARBA00038000"/>
    </source>
</evidence>
<evidence type="ECO:0000256" key="3">
    <source>
        <dbReference type="ARBA" id="ARBA00022723"/>
    </source>
</evidence>
<keyword evidence="13 17" id="KW-0234">DNA repair</keyword>
<dbReference type="HAMAP" id="MF_00205">
    <property type="entry name" value="UvrA"/>
    <property type="match status" value="1"/>
</dbReference>
<dbReference type="Pfam" id="PF17760">
    <property type="entry name" value="UvrA_inter"/>
    <property type="match status" value="1"/>
</dbReference>
<dbReference type="Gene3D" id="3.40.50.300">
    <property type="entry name" value="P-loop containing nucleotide triphosphate hydrolases"/>
    <property type="match status" value="3"/>
</dbReference>
<dbReference type="Pfam" id="PF17755">
    <property type="entry name" value="UvrA_DNA-bind"/>
    <property type="match status" value="1"/>
</dbReference>
<gene>
    <name evidence="17 19" type="primary">uvrA</name>
    <name evidence="19" type="ORF">FRE64_12445</name>
</gene>
<dbReference type="OrthoDB" id="9809851at2"/>
<dbReference type="FunFam" id="1.20.1580.10:FF:000002">
    <property type="entry name" value="UvrABC system protein A"/>
    <property type="match status" value="1"/>
</dbReference>
<sequence>MSDSSLIRIRGARQHNLKNISLELPRNHLIVFTGVSGSGKSSLAFDTIFAEGQRRYVESLSAYARQFLGQVDKPDVDAIEGLSPAISIDQKSTSHNPRSTVGTVTEIYDYLRLLFGRAGEPHCPHCDREISPQTIDQMADHVMELPDRSRFQILAPVVRGKKGTHQQLLSSLASEGFVRVRVDSEVRELTEEIKLNKNKQHTIEVVVDRLVKKEGIEERLADSLATALKRSDGIAVIEVLPRDAEETPEEIIFSENFACPEHGAVMEELSPRLFSFNSPYGACPKCHGIGRLRRFSPDLIVPDPTQPVYSAIAPWSEKDNSYYISLLYSLGEAYGFHIQTPWEKLTLEQQEVILYGSEEPIFLYEDTRGNKPKGHYKEYYGVIPGLERALTTASETYKQKLEQYLVYQTCEVCHGQRLKPESLSVRLGQYNIIELTSASIEECLTRIKNLKLSSKQAKIGELALKEIEARLQFLLDVGLEYLTLDRPAMTLSGGEAQRIRLATQIGSGLTGVLYVLDEPSIGLHQRDNGRLLETLKKLRDLGNTLIVVEHDEETIRSADQIVDIGPKAGIHGGEIVSQGNLETITNNKNSITGDYLAQRRQIKTPTERRKGNGKQLSLINAHANNLQQINVEIPLGKFVCVTGVSGSGKSTLINELLYPALQHRLGYKIPFPKGLENLKGLDAVDKVIVIDQSPIGRTPRSNPATYTGLFEPIRSVFTETVEAKARGYKAGRFSFNVKGGRCEACNGQGVNVIEMNFLPNVYVECEVCKGARYNRETLQVKYKGYSIADVLNMTVEEALTIFENIPRAATRLQTLVDVGLGYIPLGQPAPTLSGGEAQRIKLATELSRRATGKTLYLIDEPTTGLSFYDVHQLLNVLQRLVDKGNSVLVIEHNLDIIRCADWIIDLGPEGGDKGGEVIAKGTPEQIAQESKSYTGQYLAKISF</sequence>
<dbReference type="AlphaFoldDB" id="A0A5B8NQY3"/>
<evidence type="ECO:0000256" key="13">
    <source>
        <dbReference type="ARBA" id="ARBA00023204"/>
    </source>
</evidence>
<dbReference type="PROSITE" id="PS00211">
    <property type="entry name" value="ABC_TRANSPORTER_1"/>
    <property type="match status" value="2"/>
</dbReference>
<evidence type="ECO:0000256" key="1">
    <source>
        <dbReference type="ARBA" id="ARBA00004496"/>
    </source>
</evidence>
<dbReference type="Gene3D" id="1.10.8.280">
    <property type="entry name" value="ABC transporter ATPase domain-like"/>
    <property type="match status" value="1"/>
</dbReference>
<evidence type="ECO:0000256" key="9">
    <source>
        <dbReference type="ARBA" id="ARBA00022833"/>
    </source>
</evidence>
<dbReference type="PANTHER" id="PTHR43152">
    <property type="entry name" value="UVRABC SYSTEM PROTEIN A"/>
    <property type="match status" value="1"/>
</dbReference>
<dbReference type="InterPro" id="IPR041102">
    <property type="entry name" value="UvrA_inter"/>
</dbReference>
<evidence type="ECO:0000256" key="6">
    <source>
        <dbReference type="ARBA" id="ARBA00022763"/>
    </source>
</evidence>
<dbReference type="NCBIfam" id="TIGR00630">
    <property type="entry name" value="uvra"/>
    <property type="match status" value="1"/>
</dbReference>
<dbReference type="Gene3D" id="1.20.1580.10">
    <property type="entry name" value="ABC transporter ATPase like domain"/>
    <property type="match status" value="3"/>
</dbReference>
<keyword evidence="11 17" id="KW-0267">Excision nuclease</keyword>
<keyword evidence="20" id="KW-1185">Reference proteome</keyword>
<feature type="zinc finger region" description="C4-type" evidence="17">
    <location>
        <begin position="259"/>
        <end position="286"/>
    </location>
</feature>
<dbReference type="InterPro" id="IPR041552">
    <property type="entry name" value="UvrA_DNA-bd"/>
</dbReference>
<evidence type="ECO:0000256" key="15">
    <source>
        <dbReference type="ARBA" id="ARBA00039316"/>
    </source>
</evidence>
<dbReference type="GO" id="GO:0005737">
    <property type="term" value="C:cytoplasm"/>
    <property type="evidence" value="ECO:0007669"/>
    <property type="project" value="UniProtKB-SubCell"/>
</dbReference>
<dbReference type="InterPro" id="IPR003439">
    <property type="entry name" value="ABC_transporter-like_ATP-bd"/>
</dbReference>
<name>A0A5B8NQY3_9CHRO</name>
<evidence type="ECO:0000259" key="18">
    <source>
        <dbReference type="PROSITE" id="PS50893"/>
    </source>
</evidence>
<dbReference type="GO" id="GO:0009381">
    <property type="term" value="F:excinuclease ABC activity"/>
    <property type="evidence" value="ECO:0007669"/>
    <property type="project" value="UniProtKB-UniRule"/>
</dbReference>
<dbReference type="GO" id="GO:0009380">
    <property type="term" value="C:excinuclease repair complex"/>
    <property type="evidence" value="ECO:0007669"/>
    <property type="project" value="InterPro"/>
</dbReference>
<dbReference type="GO" id="GO:0008270">
    <property type="term" value="F:zinc ion binding"/>
    <property type="evidence" value="ECO:0007669"/>
    <property type="project" value="UniProtKB-UniRule"/>
</dbReference>
<keyword evidence="3 17" id="KW-0479">Metal-binding</keyword>
<dbReference type="Gene3D" id="3.30.190.20">
    <property type="match status" value="1"/>
</dbReference>
<dbReference type="PANTHER" id="PTHR43152:SF3">
    <property type="entry name" value="UVRABC SYSTEM PROTEIN A"/>
    <property type="match status" value="1"/>
</dbReference>
<evidence type="ECO:0000256" key="8">
    <source>
        <dbReference type="ARBA" id="ARBA00022771"/>
    </source>
</evidence>
<feature type="binding site" evidence="17">
    <location>
        <begin position="643"/>
        <end position="650"/>
    </location>
    <ligand>
        <name>ATP</name>
        <dbReference type="ChEBI" id="CHEBI:30616"/>
    </ligand>
</feature>
<dbReference type="EMBL" id="CP042326">
    <property type="protein sequence ID" value="QDZ40689.1"/>
    <property type="molecule type" value="Genomic_DNA"/>
</dbReference>
<proteinExistence type="inferred from homology"/>
<reference evidence="19" key="1">
    <citation type="submission" date="2019-08" db="EMBL/GenBank/DDBJ databases">
        <title>Carotenoids and Carotenoid Binding Proteins in the Halophilic Cyanobacterium Euhalothece sp. ZM00.</title>
        <authorList>
            <person name="Cho S.M."/>
            <person name="Song J.Y."/>
            <person name="Park Y.-I."/>
        </authorList>
    </citation>
    <scope>NUCLEOTIDE SEQUENCE [LARGE SCALE GENOMIC DNA]</scope>
    <source>
        <strain evidence="19">Z-M001</strain>
    </source>
</reference>
<evidence type="ECO:0000313" key="20">
    <source>
        <dbReference type="Proteomes" id="UP000318453"/>
    </source>
</evidence>
<evidence type="ECO:0000256" key="11">
    <source>
        <dbReference type="ARBA" id="ARBA00022881"/>
    </source>
</evidence>
<evidence type="ECO:0000256" key="16">
    <source>
        <dbReference type="ARBA" id="ARBA00042156"/>
    </source>
</evidence>
<dbReference type="CDD" id="cd03270">
    <property type="entry name" value="ABC_UvrA_I"/>
    <property type="match status" value="1"/>
</dbReference>
<comment type="subunit">
    <text evidence="17">Forms a heterotetramer with UvrB during the search for lesions.</text>
</comment>
<keyword evidence="6 17" id="KW-0227">DNA damage</keyword>
<evidence type="ECO:0000256" key="2">
    <source>
        <dbReference type="ARBA" id="ARBA00022490"/>
    </source>
</evidence>
<dbReference type="GO" id="GO:0009432">
    <property type="term" value="P:SOS response"/>
    <property type="evidence" value="ECO:0007669"/>
    <property type="project" value="UniProtKB-UniRule"/>
</dbReference>
<comment type="similarity">
    <text evidence="14 17">Belongs to the ABC transporter superfamily. UvrA family.</text>
</comment>
<keyword evidence="17" id="KW-0742">SOS response</keyword>
<dbReference type="NCBIfam" id="NF001503">
    <property type="entry name" value="PRK00349.1"/>
    <property type="match status" value="1"/>
</dbReference>
<dbReference type="SMART" id="SM00382">
    <property type="entry name" value="AAA"/>
    <property type="match status" value="1"/>
</dbReference>
<keyword evidence="19" id="KW-0378">Hydrolase</keyword>
<dbReference type="InterPro" id="IPR017871">
    <property type="entry name" value="ABC_transporter-like_CS"/>
</dbReference>
<dbReference type="GO" id="GO:0006289">
    <property type="term" value="P:nucleotide-excision repair"/>
    <property type="evidence" value="ECO:0007669"/>
    <property type="project" value="UniProtKB-UniRule"/>
</dbReference>
<dbReference type="InterPro" id="IPR003593">
    <property type="entry name" value="AAA+_ATPase"/>
</dbReference>
<evidence type="ECO:0000256" key="7">
    <source>
        <dbReference type="ARBA" id="ARBA00022769"/>
    </source>
</evidence>
<keyword evidence="7 17" id="KW-0228">DNA excision</keyword>
<dbReference type="KEGG" id="enn:FRE64_12445"/>
<keyword evidence="12 17" id="KW-0238">DNA-binding</keyword>
<evidence type="ECO:0000256" key="4">
    <source>
        <dbReference type="ARBA" id="ARBA00022737"/>
    </source>
</evidence>
<comment type="subcellular location">
    <subcellularLocation>
        <location evidence="1 17">Cytoplasm</location>
    </subcellularLocation>
</comment>
<evidence type="ECO:0000256" key="5">
    <source>
        <dbReference type="ARBA" id="ARBA00022741"/>
    </source>
</evidence>
<dbReference type="GO" id="GO:0016887">
    <property type="term" value="F:ATP hydrolysis activity"/>
    <property type="evidence" value="ECO:0007669"/>
    <property type="project" value="InterPro"/>
</dbReference>
<accession>A0A5B8NQY3</accession>
<dbReference type="RefSeq" id="WP_146296535.1">
    <property type="nucleotide sequence ID" value="NZ_CP042326.1"/>
</dbReference>
<keyword evidence="4 17" id="KW-0677">Repeat</keyword>
<keyword evidence="2 17" id="KW-0963">Cytoplasm</keyword>